<keyword evidence="6" id="KW-1185">Reference proteome</keyword>
<gene>
    <name evidence="5" type="ORF">SAMN05421736_10926</name>
</gene>
<dbReference type="SMART" id="SM00116">
    <property type="entry name" value="CBS"/>
    <property type="match status" value="2"/>
</dbReference>
<dbReference type="SUPFAM" id="SSF54631">
    <property type="entry name" value="CBS-domain pair"/>
    <property type="match status" value="1"/>
</dbReference>
<feature type="domain" description="ACT" evidence="4">
    <location>
        <begin position="138"/>
        <end position="210"/>
    </location>
</feature>
<evidence type="ECO:0000256" key="2">
    <source>
        <dbReference type="PROSITE-ProRule" id="PRU00703"/>
    </source>
</evidence>
<dbReference type="Gene3D" id="3.10.580.10">
    <property type="entry name" value="CBS-domain"/>
    <property type="match status" value="1"/>
</dbReference>
<dbReference type="PANTHER" id="PTHR43080">
    <property type="entry name" value="CBS DOMAIN-CONTAINING PROTEIN CBSX3, MITOCHONDRIAL"/>
    <property type="match status" value="1"/>
</dbReference>
<evidence type="ECO:0000256" key="1">
    <source>
        <dbReference type="ARBA" id="ARBA00023122"/>
    </source>
</evidence>
<keyword evidence="1 2" id="KW-0129">CBS domain</keyword>
<name>A0A1H3RTJ3_9BACI</name>
<dbReference type="InterPro" id="IPR045865">
    <property type="entry name" value="ACT-like_dom_sf"/>
</dbReference>
<sequence length="210" mass="23668">MIIQSIMKRKVITATRKTMIKEALNIMEQNRIRHLPVVNDKNEIIGILSDRDLRDASPSVFGGNNEEVLAKPVGDIMITDVITALPIDFVDEAANVMTENQISCLPVEEDGKLVGIITEKDLLDTFVKLTGVDIPSSRLEVEVANKSGMLSEVAWVVKQYQINIQSVFIYPSEDHAKKILVFRLQSMDIRSLVSTLKDKEYTILWPKDLE</sequence>
<dbReference type="STRING" id="1503961.SAMN05421736_10926"/>
<evidence type="ECO:0000259" key="3">
    <source>
        <dbReference type="PROSITE" id="PS51371"/>
    </source>
</evidence>
<evidence type="ECO:0000313" key="6">
    <source>
        <dbReference type="Proteomes" id="UP000198935"/>
    </source>
</evidence>
<dbReference type="InterPro" id="IPR002912">
    <property type="entry name" value="ACT_dom"/>
</dbReference>
<dbReference type="InterPro" id="IPR000644">
    <property type="entry name" value="CBS_dom"/>
</dbReference>
<feature type="domain" description="CBS" evidence="3">
    <location>
        <begin position="77"/>
        <end position="134"/>
    </location>
</feature>
<dbReference type="Gene3D" id="3.30.70.260">
    <property type="match status" value="1"/>
</dbReference>
<dbReference type="PROSITE" id="PS51371">
    <property type="entry name" value="CBS"/>
    <property type="match status" value="2"/>
</dbReference>
<dbReference type="InterPro" id="IPR046342">
    <property type="entry name" value="CBS_dom_sf"/>
</dbReference>
<feature type="domain" description="CBS" evidence="3">
    <location>
        <begin position="7"/>
        <end position="67"/>
    </location>
</feature>
<dbReference type="Pfam" id="PF00571">
    <property type="entry name" value="CBS"/>
    <property type="match status" value="2"/>
</dbReference>
<dbReference type="CDD" id="cd04584">
    <property type="entry name" value="CBS_pair_AcuB_like"/>
    <property type="match status" value="1"/>
</dbReference>
<dbReference type="AlphaFoldDB" id="A0A1H3RTJ3"/>
<dbReference type="SUPFAM" id="SSF55021">
    <property type="entry name" value="ACT-like"/>
    <property type="match status" value="1"/>
</dbReference>
<dbReference type="InterPro" id="IPR051257">
    <property type="entry name" value="Diverse_CBS-Domain"/>
</dbReference>
<protein>
    <submittedName>
        <fullName evidence="5">Acetoin utilization protein AcuB</fullName>
    </submittedName>
</protein>
<dbReference type="EMBL" id="FNPI01000009">
    <property type="protein sequence ID" value="SDZ28635.1"/>
    <property type="molecule type" value="Genomic_DNA"/>
</dbReference>
<organism evidence="5 6">
    <name type="scientific">Evansella caseinilytica</name>
    <dbReference type="NCBI Taxonomy" id="1503961"/>
    <lineage>
        <taxon>Bacteria</taxon>
        <taxon>Bacillati</taxon>
        <taxon>Bacillota</taxon>
        <taxon>Bacilli</taxon>
        <taxon>Bacillales</taxon>
        <taxon>Bacillaceae</taxon>
        <taxon>Evansella</taxon>
    </lineage>
</organism>
<reference evidence="6" key="1">
    <citation type="submission" date="2016-10" db="EMBL/GenBank/DDBJ databases">
        <authorList>
            <person name="Varghese N."/>
            <person name="Submissions S."/>
        </authorList>
    </citation>
    <scope>NUCLEOTIDE SEQUENCE [LARGE SCALE GENOMIC DNA]</scope>
    <source>
        <strain evidence="6">SP</strain>
    </source>
</reference>
<dbReference type="Proteomes" id="UP000198935">
    <property type="component" value="Unassembled WGS sequence"/>
</dbReference>
<accession>A0A1H3RTJ3</accession>
<evidence type="ECO:0000313" key="5">
    <source>
        <dbReference type="EMBL" id="SDZ28635.1"/>
    </source>
</evidence>
<dbReference type="PANTHER" id="PTHR43080:SF2">
    <property type="entry name" value="CBS DOMAIN-CONTAINING PROTEIN"/>
    <property type="match status" value="1"/>
</dbReference>
<dbReference type="PROSITE" id="PS51671">
    <property type="entry name" value="ACT"/>
    <property type="match status" value="1"/>
</dbReference>
<proteinExistence type="predicted"/>
<evidence type="ECO:0000259" key="4">
    <source>
        <dbReference type="PROSITE" id="PS51671"/>
    </source>
</evidence>